<sequence length="247" mass="26906">MKPHPKQAATPAVWITIICILVVVSAIGWWAQRPVTMITPTAAPAEKKIQLILANGETVDLSGQEHKILQSPDATIYISAKGITYSPKGIGVTSWNTLQVPEGKTYSLILADGTNVLMNGKTTIRFKFVNAGRNKQLFIDGEAYFRLVPGDTTLLTVHTPVTDITASGADFLINSYDREHVRTILVSGAVTVTDQRTTVNLKPGTEAVYNADDDFSVKTVNLQEVMSWTKKTQAGNELSQHISTLNP</sequence>
<dbReference type="AlphaFoldDB" id="A0A327VNG2"/>
<name>A0A327VNG2_9BACT</name>
<dbReference type="InterPro" id="IPR012373">
    <property type="entry name" value="Ferrdict_sens_TM"/>
</dbReference>
<keyword evidence="1" id="KW-0472">Membrane</keyword>
<evidence type="ECO:0000313" key="4">
    <source>
        <dbReference type="Proteomes" id="UP000249819"/>
    </source>
</evidence>
<evidence type="ECO:0000256" key="1">
    <source>
        <dbReference type="SAM" id="Phobius"/>
    </source>
</evidence>
<comment type="caution">
    <text evidence="3">The sequence shown here is derived from an EMBL/GenBank/DDBJ whole genome shotgun (WGS) entry which is preliminary data.</text>
</comment>
<organism evidence="3 4">
    <name type="scientific">Chitinophaga dinghuensis</name>
    <dbReference type="NCBI Taxonomy" id="1539050"/>
    <lineage>
        <taxon>Bacteria</taxon>
        <taxon>Pseudomonadati</taxon>
        <taxon>Bacteroidota</taxon>
        <taxon>Chitinophagia</taxon>
        <taxon>Chitinophagales</taxon>
        <taxon>Chitinophagaceae</taxon>
        <taxon>Chitinophaga</taxon>
    </lineage>
</organism>
<keyword evidence="4" id="KW-1185">Reference proteome</keyword>
<dbReference type="Gene3D" id="2.60.120.1440">
    <property type="match status" value="1"/>
</dbReference>
<dbReference type="PANTHER" id="PTHR30273">
    <property type="entry name" value="PERIPLASMIC SIGNAL SENSOR AND SIGMA FACTOR ACTIVATOR FECR-RELATED"/>
    <property type="match status" value="1"/>
</dbReference>
<evidence type="ECO:0000259" key="2">
    <source>
        <dbReference type="Pfam" id="PF04773"/>
    </source>
</evidence>
<protein>
    <submittedName>
        <fullName evidence="3">FecR protein</fullName>
    </submittedName>
</protein>
<dbReference type="RefSeq" id="WP_111594982.1">
    <property type="nucleotide sequence ID" value="NZ_QLMA01000010.1"/>
</dbReference>
<dbReference type="OrthoDB" id="657607at2"/>
<gene>
    <name evidence="3" type="ORF">CLV59_110124</name>
</gene>
<dbReference type="Proteomes" id="UP000249819">
    <property type="component" value="Unassembled WGS sequence"/>
</dbReference>
<keyword evidence="1" id="KW-1133">Transmembrane helix</keyword>
<feature type="domain" description="FecR protein" evidence="2">
    <location>
        <begin position="97"/>
        <end position="190"/>
    </location>
</feature>
<dbReference type="EMBL" id="QLMA01000010">
    <property type="protein sequence ID" value="RAJ75078.1"/>
    <property type="molecule type" value="Genomic_DNA"/>
</dbReference>
<dbReference type="GO" id="GO:0016989">
    <property type="term" value="F:sigma factor antagonist activity"/>
    <property type="evidence" value="ECO:0007669"/>
    <property type="project" value="TreeGrafter"/>
</dbReference>
<evidence type="ECO:0000313" key="3">
    <source>
        <dbReference type="EMBL" id="RAJ75078.1"/>
    </source>
</evidence>
<dbReference type="PANTHER" id="PTHR30273:SF2">
    <property type="entry name" value="PROTEIN FECR"/>
    <property type="match status" value="1"/>
</dbReference>
<reference evidence="3 4" key="1">
    <citation type="submission" date="2018-06" db="EMBL/GenBank/DDBJ databases">
        <title>Genomic Encyclopedia of Archaeal and Bacterial Type Strains, Phase II (KMG-II): from individual species to whole genera.</title>
        <authorList>
            <person name="Goeker M."/>
        </authorList>
    </citation>
    <scope>NUCLEOTIDE SEQUENCE [LARGE SCALE GENOMIC DNA]</scope>
    <source>
        <strain evidence="3 4">DSM 29821</strain>
    </source>
</reference>
<keyword evidence="1" id="KW-0812">Transmembrane</keyword>
<feature type="transmembrane region" description="Helical" evidence="1">
    <location>
        <begin position="12"/>
        <end position="31"/>
    </location>
</feature>
<proteinExistence type="predicted"/>
<accession>A0A327VNG2</accession>
<dbReference type="Pfam" id="PF04773">
    <property type="entry name" value="FecR"/>
    <property type="match status" value="1"/>
</dbReference>
<dbReference type="InterPro" id="IPR006860">
    <property type="entry name" value="FecR"/>
</dbReference>